<dbReference type="RefSeq" id="WP_006973011.1">
    <property type="nucleotide sequence ID" value="NZ_ABCS01000039.1"/>
</dbReference>
<dbReference type="EMBL" id="ABCS01000039">
    <property type="protein sequence ID" value="EDM77876.1"/>
    <property type="molecule type" value="Genomic_DNA"/>
</dbReference>
<dbReference type="PROSITE" id="PS51257">
    <property type="entry name" value="PROKAR_LIPOPROTEIN"/>
    <property type="match status" value="1"/>
</dbReference>
<keyword evidence="4" id="KW-1185">Reference proteome</keyword>
<protein>
    <recommendedName>
        <fullName evidence="5">Lipoprotein</fullName>
    </recommendedName>
</protein>
<proteinExistence type="predicted"/>
<organism evidence="3 4">
    <name type="scientific">Plesiocystis pacifica SIR-1</name>
    <dbReference type="NCBI Taxonomy" id="391625"/>
    <lineage>
        <taxon>Bacteria</taxon>
        <taxon>Pseudomonadati</taxon>
        <taxon>Myxococcota</taxon>
        <taxon>Polyangia</taxon>
        <taxon>Nannocystales</taxon>
        <taxon>Nannocystaceae</taxon>
        <taxon>Plesiocystis</taxon>
    </lineage>
</organism>
<dbReference type="Proteomes" id="UP000005801">
    <property type="component" value="Unassembled WGS sequence"/>
</dbReference>
<reference evidence="3 4" key="1">
    <citation type="submission" date="2007-06" db="EMBL/GenBank/DDBJ databases">
        <authorList>
            <person name="Shimkets L."/>
            <person name="Ferriera S."/>
            <person name="Johnson J."/>
            <person name="Kravitz S."/>
            <person name="Beeson K."/>
            <person name="Sutton G."/>
            <person name="Rogers Y.-H."/>
            <person name="Friedman R."/>
            <person name="Frazier M."/>
            <person name="Venter J.C."/>
        </authorList>
    </citation>
    <scope>NUCLEOTIDE SEQUENCE [LARGE SCALE GENOMIC DNA]</scope>
    <source>
        <strain evidence="3 4">SIR-1</strain>
    </source>
</reference>
<evidence type="ECO:0000256" key="1">
    <source>
        <dbReference type="SAM" id="MobiDB-lite"/>
    </source>
</evidence>
<evidence type="ECO:0008006" key="5">
    <source>
        <dbReference type="Google" id="ProtNLM"/>
    </source>
</evidence>
<feature type="chain" id="PRO_5002697529" description="Lipoprotein" evidence="2">
    <location>
        <begin position="20"/>
        <end position="163"/>
    </location>
</feature>
<evidence type="ECO:0000313" key="4">
    <source>
        <dbReference type="Proteomes" id="UP000005801"/>
    </source>
</evidence>
<gene>
    <name evidence="3" type="ORF">PPSIR1_01577</name>
</gene>
<sequence>MRAHVAACAAACLLLTACASDPSTLPAPDYELFRSEVYPVLLRDCGMSNCHGDEERFFVVWGPGRTRLPVDPSELDEEDAAPSPFDPPTEEEMWLSYQRARAALVHGGEGLEEAPLLVKPLEGRGHGGKDRWDRNPWSREDARWQLVRGWAAGEITFDGGPQP</sequence>
<comment type="caution">
    <text evidence="3">The sequence shown here is derived from an EMBL/GenBank/DDBJ whole genome shotgun (WGS) entry which is preliminary data.</text>
</comment>
<feature type="signal peptide" evidence="2">
    <location>
        <begin position="1"/>
        <end position="19"/>
    </location>
</feature>
<feature type="region of interest" description="Disordered" evidence="1">
    <location>
        <begin position="69"/>
        <end position="90"/>
    </location>
</feature>
<dbReference type="AlphaFoldDB" id="A6G8G6"/>
<accession>A6G8G6</accession>
<keyword evidence="2" id="KW-0732">Signal</keyword>
<dbReference type="OrthoDB" id="5518040at2"/>
<dbReference type="STRING" id="391625.PPSIR1_01577"/>
<evidence type="ECO:0000313" key="3">
    <source>
        <dbReference type="EMBL" id="EDM77876.1"/>
    </source>
</evidence>
<name>A6G8G6_9BACT</name>
<evidence type="ECO:0000256" key="2">
    <source>
        <dbReference type="SAM" id="SignalP"/>
    </source>
</evidence>